<dbReference type="RefSeq" id="WP_179908761.1">
    <property type="nucleotide sequence ID" value="NZ_CP058910.1"/>
</dbReference>
<evidence type="ECO:0000313" key="2">
    <source>
        <dbReference type="EMBL" id="QLH78883.1"/>
    </source>
</evidence>
<keyword evidence="1" id="KW-0812">Transmembrane</keyword>
<dbReference type="Pfam" id="PF23933">
    <property type="entry name" value="DUF7269"/>
    <property type="match status" value="1"/>
</dbReference>
<gene>
    <name evidence="2" type="ORF">HZS55_16995</name>
</gene>
<keyword evidence="1" id="KW-1133">Transmembrane helix</keyword>
<protein>
    <submittedName>
        <fullName evidence="2">Uncharacterized protein</fullName>
    </submittedName>
</protein>
<accession>A0A7D5P1R1</accession>
<feature type="transmembrane region" description="Helical" evidence="1">
    <location>
        <begin position="48"/>
        <end position="65"/>
    </location>
</feature>
<proteinExistence type="predicted"/>
<name>A0A7D5P1R1_9EURY</name>
<dbReference type="OrthoDB" id="29418at1963268"/>
<keyword evidence="3" id="KW-1185">Reference proteome</keyword>
<evidence type="ECO:0000313" key="3">
    <source>
        <dbReference type="Proteomes" id="UP000509667"/>
    </source>
</evidence>
<dbReference type="AlphaFoldDB" id="A0A7D5P1R1"/>
<evidence type="ECO:0000256" key="1">
    <source>
        <dbReference type="SAM" id="Phobius"/>
    </source>
</evidence>
<sequence>MTGWRTRIRRATTAVGAVALAFALALDWAVTAGVVPSEWVRPPWGDSAVVAGFATVAVCALALVVNHQWLLGRSSTVSAETPESATTVPRTGADFDEALGGVFPSGHRTEAARQRLRDRLRETAVRTVARRRSVSRERAERLVENGDWTDDDAAAAFLGDSIEPRRVRLRRRISTRLASRYQARRAARAVVAADGRDEP</sequence>
<reference evidence="2 3" key="1">
    <citation type="submission" date="2020-07" db="EMBL/GenBank/DDBJ databases">
        <title>Halosimplex pelagicum sp. nov. and Halosimplex rubrum sp. nov., isolated from salted brown alga Laminaria, and emended description of the genus Halosimplex.</title>
        <authorList>
            <person name="Cui H."/>
        </authorList>
    </citation>
    <scope>NUCLEOTIDE SEQUENCE [LARGE SCALE GENOMIC DNA]</scope>
    <source>
        <strain evidence="2 3">R27</strain>
    </source>
</reference>
<organism evidence="2 3">
    <name type="scientific">Halosimplex rubrum</name>
    <dbReference type="NCBI Taxonomy" id="869889"/>
    <lineage>
        <taxon>Archaea</taxon>
        <taxon>Methanobacteriati</taxon>
        <taxon>Methanobacteriota</taxon>
        <taxon>Stenosarchaea group</taxon>
        <taxon>Halobacteria</taxon>
        <taxon>Halobacteriales</taxon>
        <taxon>Haloarculaceae</taxon>
        <taxon>Halosimplex</taxon>
    </lineage>
</organism>
<dbReference type="InterPro" id="IPR055693">
    <property type="entry name" value="DUF7269"/>
</dbReference>
<dbReference type="Proteomes" id="UP000509667">
    <property type="component" value="Chromosome"/>
</dbReference>
<dbReference type="KEGG" id="hrr:HZS55_16995"/>
<dbReference type="EMBL" id="CP058910">
    <property type="protein sequence ID" value="QLH78883.1"/>
    <property type="molecule type" value="Genomic_DNA"/>
</dbReference>
<dbReference type="GeneID" id="56079596"/>
<keyword evidence="1" id="KW-0472">Membrane</keyword>